<feature type="transmembrane region" description="Helical" evidence="6">
    <location>
        <begin position="49"/>
        <end position="71"/>
    </location>
</feature>
<keyword evidence="4 6" id="KW-1133">Transmembrane helix</keyword>
<proteinExistence type="inferred from homology"/>
<comment type="caution">
    <text evidence="7">The sequence shown here is derived from an EMBL/GenBank/DDBJ whole genome shotgun (WGS) entry which is preliminary data.</text>
</comment>
<feature type="transmembrane region" description="Helical" evidence="6">
    <location>
        <begin position="109"/>
        <end position="126"/>
    </location>
</feature>
<dbReference type="GO" id="GO:0015360">
    <property type="term" value="F:acetate:proton symporter activity"/>
    <property type="evidence" value="ECO:0007669"/>
    <property type="project" value="TreeGrafter"/>
</dbReference>
<dbReference type="InterPro" id="IPR000791">
    <property type="entry name" value="Gpr1/Fun34/SatP-like"/>
</dbReference>
<gene>
    <name evidence="7" type="ORF">DC094_13655</name>
</gene>
<sequence>MGFGMTTLLFNISNAGFFPVSAMLMTMGIFYGGLAQIIAGMLEFRRGNTFGVMAFISYGLFWWTLIGLMMFPRLGWADPTPDGFMGCYSVAWGLMSLGFLICALKMDKLTRFVFTMVVVLYSLLALQSFTGSELIGRLAGWDGIVVGLSAMYQATALVVNEVWGREVLPMGSAPAENKIALKAA</sequence>
<evidence type="ECO:0000256" key="2">
    <source>
        <dbReference type="ARBA" id="ARBA00005587"/>
    </source>
</evidence>
<dbReference type="Pfam" id="PF01184">
    <property type="entry name" value="Gpr1_Fun34_YaaH"/>
    <property type="match status" value="1"/>
</dbReference>
<dbReference type="OrthoDB" id="9787939at2"/>
<accession>A0A2V1GZL3</accession>
<dbReference type="EMBL" id="QDDL01000005">
    <property type="protein sequence ID" value="PVZ68445.1"/>
    <property type="molecule type" value="Genomic_DNA"/>
</dbReference>
<comment type="similarity">
    <text evidence="2">Belongs to the acetate uptake transporter (AceTr) (TC 2.A.96) family.</text>
</comment>
<evidence type="ECO:0000256" key="4">
    <source>
        <dbReference type="ARBA" id="ARBA00022989"/>
    </source>
</evidence>
<keyword evidence="3 6" id="KW-0812">Transmembrane</keyword>
<dbReference type="AlphaFoldDB" id="A0A2V1GZL3"/>
<dbReference type="InterPro" id="IPR047623">
    <property type="entry name" value="SatP"/>
</dbReference>
<protein>
    <submittedName>
        <fullName evidence="7">Uncharacterized protein</fullName>
    </submittedName>
</protein>
<organism evidence="7 8">
    <name type="scientific">Pelagibaculum spongiae</name>
    <dbReference type="NCBI Taxonomy" id="2080658"/>
    <lineage>
        <taxon>Bacteria</taxon>
        <taxon>Pseudomonadati</taxon>
        <taxon>Pseudomonadota</taxon>
        <taxon>Gammaproteobacteria</taxon>
        <taxon>Oceanospirillales</taxon>
        <taxon>Pelagibaculum</taxon>
    </lineage>
</organism>
<feature type="transmembrane region" description="Helical" evidence="6">
    <location>
        <begin position="83"/>
        <end position="102"/>
    </location>
</feature>
<evidence type="ECO:0000313" key="7">
    <source>
        <dbReference type="EMBL" id="PVZ68445.1"/>
    </source>
</evidence>
<keyword evidence="8" id="KW-1185">Reference proteome</keyword>
<name>A0A2V1GZL3_9GAMM</name>
<dbReference type="PANTHER" id="PTHR30178:SF3">
    <property type="entry name" value="SUCCINATE-ACETATE_PROTON SYMPORTER SATP"/>
    <property type="match status" value="1"/>
</dbReference>
<evidence type="ECO:0000256" key="3">
    <source>
        <dbReference type="ARBA" id="ARBA00022692"/>
    </source>
</evidence>
<dbReference type="PANTHER" id="PTHR30178">
    <property type="entry name" value="INNER MEMBRANE PROTEIN YAAH"/>
    <property type="match status" value="1"/>
</dbReference>
<evidence type="ECO:0000256" key="5">
    <source>
        <dbReference type="ARBA" id="ARBA00023136"/>
    </source>
</evidence>
<evidence type="ECO:0000313" key="8">
    <source>
        <dbReference type="Proteomes" id="UP000244906"/>
    </source>
</evidence>
<reference evidence="7 8" key="1">
    <citation type="submission" date="2018-04" db="EMBL/GenBank/DDBJ databases">
        <title>Thalassorhabdus spongiae gen. nov., sp. nov., isolated from a marine sponge in South-West Iceland.</title>
        <authorList>
            <person name="Knobloch S."/>
            <person name="Daussin A."/>
            <person name="Johannsson R."/>
            <person name="Marteinsson V.T."/>
        </authorList>
    </citation>
    <scope>NUCLEOTIDE SEQUENCE [LARGE SCALE GENOMIC DNA]</scope>
    <source>
        <strain evidence="7 8">Hp12</strain>
    </source>
</reference>
<keyword evidence="5 6" id="KW-0472">Membrane</keyword>
<dbReference type="Proteomes" id="UP000244906">
    <property type="component" value="Unassembled WGS sequence"/>
</dbReference>
<dbReference type="GO" id="GO:0071422">
    <property type="term" value="P:succinate transmembrane transport"/>
    <property type="evidence" value="ECO:0007669"/>
    <property type="project" value="TreeGrafter"/>
</dbReference>
<dbReference type="NCBIfam" id="NF038013">
    <property type="entry name" value="AceTr_1"/>
    <property type="match status" value="1"/>
</dbReference>
<evidence type="ECO:0000256" key="6">
    <source>
        <dbReference type="SAM" id="Phobius"/>
    </source>
</evidence>
<feature type="transmembrane region" description="Helical" evidence="6">
    <location>
        <begin position="20"/>
        <end position="42"/>
    </location>
</feature>
<evidence type="ECO:0000256" key="1">
    <source>
        <dbReference type="ARBA" id="ARBA00004141"/>
    </source>
</evidence>
<dbReference type="GO" id="GO:0005886">
    <property type="term" value="C:plasma membrane"/>
    <property type="evidence" value="ECO:0007669"/>
    <property type="project" value="TreeGrafter"/>
</dbReference>
<comment type="subcellular location">
    <subcellularLocation>
        <location evidence="1">Membrane</location>
        <topology evidence="1">Multi-pass membrane protein</topology>
    </subcellularLocation>
</comment>